<keyword evidence="6" id="KW-0732">Signal</keyword>
<sequence>MNKLALALALSATALAACSTASGPTFSASELQPRDGVRTFQVDCHGLLSGPQTCMKAARKICGEEPVRAVDSARALRDKSDPATLVFQCGAAPAEAASAAAPAAAVVEQVNLSGDALFATDHATLAPTARESLDRLLSERADHTYSQVSVTGFTDSVGSDDYNLALSKRRAESVAAYLKAHGLKTDSLTVTGRGKADPVASNATPEGRASNRRVEIRLQH</sequence>
<evidence type="ECO:0000256" key="6">
    <source>
        <dbReference type="SAM" id="SignalP"/>
    </source>
</evidence>
<dbReference type="SUPFAM" id="SSF103088">
    <property type="entry name" value="OmpA-like"/>
    <property type="match status" value="1"/>
</dbReference>
<evidence type="ECO:0000256" key="2">
    <source>
        <dbReference type="ARBA" id="ARBA00023136"/>
    </source>
</evidence>
<dbReference type="PROSITE" id="PS51257">
    <property type="entry name" value="PROKAR_LIPOPROTEIN"/>
    <property type="match status" value="1"/>
</dbReference>
<keyword evidence="2 4" id="KW-0472">Membrane</keyword>
<dbReference type="AlphaFoldDB" id="A0A6J5EUS5"/>
<dbReference type="InterPro" id="IPR036737">
    <property type="entry name" value="OmpA-like_sf"/>
</dbReference>
<evidence type="ECO:0000313" key="9">
    <source>
        <dbReference type="Proteomes" id="UP000494135"/>
    </source>
</evidence>
<dbReference type="InterPro" id="IPR006664">
    <property type="entry name" value="OMP_bac"/>
</dbReference>
<accession>A0A6J5EUS5</accession>
<dbReference type="PRINTS" id="PR01021">
    <property type="entry name" value="OMPADOMAIN"/>
</dbReference>
<dbReference type="Proteomes" id="UP000494135">
    <property type="component" value="Unassembled WGS sequence"/>
</dbReference>
<dbReference type="CDD" id="cd07185">
    <property type="entry name" value="OmpA_C-like"/>
    <property type="match status" value="1"/>
</dbReference>
<dbReference type="Gene3D" id="3.30.1330.60">
    <property type="entry name" value="OmpA-like domain"/>
    <property type="match status" value="1"/>
</dbReference>
<name>A0A6J5EUS5_9BURK</name>
<feature type="domain" description="OmpA-like" evidence="7">
    <location>
        <begin position="105"/>
        <end position="220"/>
    </location>
</feature>
<evidence type="ECO:0000256" key="4">
    <source>
        <dbReference type="PROSITE-ProRule" id="PRU00473"/>
    </source>
</evidence>
<dbReference type="RefSeq" id="WP_089475527.1">
    <property type="nucleotide sequence ID" value="NZ_CADIKG010000024.1"/>
</dbReference>
<dbReference type="InterPro" id="IPR050330">
    <property type="entry name" value="Bact_OuterMem_StrucFunc"/>
</dbReference>
<evidence type="ECO:0000256" key="5">
    <source>
        <dbReference type="SAM" id="MobiDB-lite"/>
    </source>
</evidence>
<organism evidence="8 9">
    <name type="scientific">Burkholderia puraquae</name>
    <dbReference type="NCBI Taxonomy" id="1904757"/>
    <lineage>
        <taxon>Bacteria</taxon>
        <taxon>Pseudomonadati</taxon>
        <taxon>Pseudomonadota</taxon>
        <taxon>Betaproteobacteria</taxon>
        <taxon>Burkholderiales</taxon>
        <taxon>Burkholderiaceae</taxon>
        <taxon>Burkholderia</taxon>
        <taxon>Burkholderia cepacia complex</taxon>
    </lineage>
</organism>
<dbReference type="PROSITE" id="PS51123">
    <property type="entry name" value="OMPA_2"/>
    <property type="match status" value="1"/>
</dbReference>
<gene>
    <name evidence="8" type="primary">ompA_4</name>
    <name evidence="8" type="ORF">LMG29660_06334</name>
</gene>
<evidence type="ECO:0000259" key="7">
    <source>
        <dbReference type="PROSITE" id="PS51123"/>
    </source>
</evidence>
<proteinExistence type="predicted"/>
<feature type="signal peptide" evidence="6">
    <location>
        <begin position="1"/>
        <end position="16"/>
    </location>
</feature>
<reference evidence="8 9" key="1">
    <citation type="submission" date="2020-04" db="EMBL/GenBank/DDBJ databases">
        <authorList>
            <person name="De Canck E."/>
        </authorList>
    </citation>
    <scope>NUCLEOTIDE SEQUENCE [LARGE SCALE GENOMIC DNA]</scope>
    <source>
        <strain evidence="8 9">LMG 29660</strain>
    </source>
</reference>
<feature type="chain" id="PRO_5026733487" evidence="6">
    <location>
        <begin position="17"/>
        <end position="220"/>
    </location>
</feature>
<keyword evidence="3" id="KW-0998">Cell outer membrane</keyword>
<dbReference type="PANTHER" id="PTHR30329:SF21">
    <property type="entry name" value="LIPOPROTEIN YIAD-RELATED"/>
    <property type="match status" value="1"/>
</dbReference>
<protein>
    <submittedName>
        <fullName evidence="8">Outer membrane protein A</fullName>
    </submittedName>
</protein>
<dbReference type="EMBL" id="CADIKG010000024">
    <property type="protein sequence ID" value="CAB3769337.1"/>
    <property type="molecule type" value="Genomic_DNA"/>
</dbReference>
<evidence type="ECO:0000313" key="8">
    <source>
        <dbReference type="EMBL" id="CAB3769337.1"/>
    </source>
</evidence>
<dbReference type="GO" id="GO:0009279">
    <property type="term" value="C:cell outer membrane"/>
    <property type="evidence" value="ECO:0007669"/>
    <property type="project" value="UniProtKB-SubCell"/>
</dbReference>
<dbReference type="Pfam" id="PF00691">
    <property type="entry name" value="OmpA"/>
    <property type="match status" value="1"/>
</dbReference>
<evidence type="ECO:0000256" key="1">
    <source>
        <dbReference type="ARBA" id="ARBA00004442"/>
    </source>
</evidence>
<evidence type="ECO:0000256" key="3">
    <source>
        <dbReference type="ARBA" id="ARBA00023237"/>
    </source>
</evidence>
<feature type="region of interest" description="Disordered" evidence="5">
    <location>
        <begin position="189"/>
        <end position="212"/>
    </location>
</feature>
<dbReference type="PANTHER" id="PTHR30329">
    <property type="entry name" value="STATOR ELEMENT OF FLAGELLAR MOTOR COMPLEX"/>
    <property type="match status" value="1"/>
</dbReference>
<comment type="subcellular location">
    <subcellularLocation>
        <location evidence="1">Cell outer membrane</location>
    </subcellularLocation>
</comment>
<dbReference type="InterPro" id="IPR006665">
    <property type="entry name" value="OmpA-like"/>
</dbReference>